<feature type="non-terminal residue" evidence="1">
    <location>
        <position position="119"/>
    </location>
</feature>
<comment type="caution">
    <text evidence="1">The sequence shown here is derived from an EMBL/GenBank/DDBJ whole genome shotgun (WGS) entry which is preliminary data.</text>
</comment>
<reference evidence="2" key="1">
    <citation type="submission" date="2012-11" db="EMBL/GenBank/DDBJ databases">
        <authorList>
            <person name="Lucero-Rivera Y.E."/>
            <person name="Tovar-Ramirez D."/>
        </authorList>
    </citation>
    <scope>NUCLEOTIDE SEQUENCE [LARGE SCALE GENOMIC DNA]</scope>
    <source>
        <strain evidence="2">Araruama</strain>
    </source>
</reference>
<dbReference type="AlphaFoldDB" id="A0A1V1NS58"/>
<organism evidence="1 2">
    <name type="scientific">Candidatus Magnetoglobus multicellularis str. Araruama</name>
    <dbReference type="NCBI Taxonomy" id="890399"/>
    <lineage>
        <taxon>Bacteria</taxon>
        <taxon>Pseudomonadati</taxon>
        <taxon>Thermodesulfobacteriota</taxon>
        <taxon>Desulfobacteria</taxon>
        <taxon>Desulfobacterales</taxon>
        <taxon>Desulfobacteraceae</taxon>
        <taxon>Candidatus Magnetoglobus</taxon>
    </lineage>
</organism>
<gene>
    <name evidence="1" type="ORF">OMM_14281</name>
</gene>
<evidence type="ECO:0000313" key="1">
    <source>
        <dbReference type="EMBL" id="ETR65417.1"/>
    </source>
</evidence>
<name>A0A1V1NS58_9BACT</name>
<dbReference type="Gene3D" id="1.20.120.330">
    <property type="entry name" value="Nucleotidyltransferases domain 2"/>
    <property type="match status" value="1"/>
</dbReference>
<evidence type="ECO:0000313" key="2">
    <source>
        <dbReference type="Proteomes" id="UP000189670"/>
    </source>
</evidence>
<sequence length="119" mass="13919">MNKRDLEILVDLRVKEARLLFENNCYEGAYYLLGYALECAIKACIAKQVKEYDFPDKNLANASYTHKLVDLLGVAGLKQKLQEMLNSNEDFKLNWAVAKEWSENSRYERNIEKTKMNDF</sequence>
<accession>A0A1V1NS58</accession>
<proteinExistence type="predicted"/>
<protein>
    <submittedName>
        <fullName evidence="1">Uncharacterized protein</fullName>
    </submittedName>
</protein>
<dbReference type="EMBL" id="ATBP01002842">
    <property type="protein sequence ID" value="ETR65417.1"/>
    <property type="molecule type" value="Genomic_DNA"/>
</dbReference>
<dbReference type="Proteomes" id="UP000189670">
    <property type="component" value="Unassembled WGS sequence"/>
</dbReference>